<keyword evidence="1" id="KW-0472">Membrane</keyword>
<dbReference type="Proteomes" id="UP000636755">
    <property type="component" value="Unassembled WGS sequence"/>
</dbReference>
<accession>A0ABR7HK78</accession>
<feature type="transmembrane region" description="Helical" evidence="1">
    <location>
        <begin position="37"/>
        <end position="61"/>
    </location>
</feature>
<evidence type="ECO:0000256" key="1">
    <source>
        <dbReference type="SAM" id="Phobius"/>
    </source>
</evidence>
<comment type="caution">
    <text evidence="2">The sequence shown here is derived from an EMBL/GenBank/DDBJ whole genome shotgun (WGS) entry which is preliminary data.</text>
</comment>
<evidence type="ECO:0000313" key="3">
    <source>
        <dbReference type="Proteomes" id="UP000636755"/>
    </source>
</evidence>
<protein>
    <submittedName>
        <fullName evidence="2">Uncharacterized protein</fullName>
    </submittedName>
</protein>
<evidence type="ECO:0000313" key="2">
    <source>
        <dbReference type="EMBL" id="MBC5727891.1"/>
    </source>
</evidence>
<keyword evidence="1" id="KW-0812">Transmembrane</keyword>
<keyword evidence="3" id="KW-1185">Reference proteome</keyword>
<dbReference type="RefSeq" id="WP_186935134.1">
    <property type="nucleotide sequence ID" value="NZ_JACOPS010000002.1"/>
</dbReference>
<name>A0ABR7HK78_9FIRM</name>
<feature type="transmembrane region" description="Helical" evidence="1">
    <location>
        <begin position="67"/>
        <end position="90"/>
    </location>
</feature>
<organism evidence="2 3">
    <name type="scientific">Ruminococcus intestinalis</name>
    <dbReference type="NCBI Taxonomy" id="2763066"/>
    <lineage>
        <taxon>Bacteria</taxon>
        <taxon>Bacillati</taxon>
        <taxon>Bacillota</taxon>
        <taxon>Clostridia</taxon>
        <taxon>Eubacteriales</taxon>
        <taxon>Oscillospiraceae</taxon>
        <taxon>Ruminococcus</taxon>
    </lineage>
</organism>
<keyword evidence="1" id="KW-1133">Transmembrane helix</keyword>
<proteinExistence type="predicted"/>
<dbReference type="EMBL" id="JACOPS010000002">
    <property type="protein sequence ID" value="MBC5727891.1"/>
    <property type="molecule type" value="Genomic_DNA"/>
</dbReference>
<feature type="transmembrane region" description="Helical" evidence="1">
    <location>
        <begin position="126"/>
        <end position="146"/>
    </location>
</feature>
<reference evidence="2 3" key="1">
    <citation type="submission" date="2020-08" db="EMBL/GenBank/DDBJ databases">
        <title>Genome public.</title>
        <authorList>
            <person name="Liu C."/>
            <person name="Sun Q."/>
        </authorList>
    </citation>
    <scope>NUCLEOTIDE SEQUENCE [LARGE SCALE GENOMIC DNA]</scope>
    <source>
        <strain evidence="2 3">NSJ-71</strain>
    </source>
</reference>
<gene>
    <name evidence="2" type="ORF">H8R91_05040</name>
</gene>
<feature type="transmembrane region" description="Helical" evidence="1">
    <location>
        <begin position="158"/>
        <end position="183"/>
    </location>
</feature>
<feature type="transmembrane region" description="Helical" evidence="1">
    <location>
        <begin position="102"/>
        <end position="120"/>
    </location>
</feature>
<sequence>MRGFSFYGDTTDRFPFSGKEMQQYQERVKRIRSNHRLTVLSFVLLVLAIVETMFFVTVQLMLKSSEYVGLLSVILEALTLIIVAATVHGYRKMSIDLRSVDLAVLIIAELLFGFSEFMMYVYKQPFYMYVIAGISFVLILYILLFVKAKIKERVTFAALPLVMLVAAGFLSINTSIFTVRYVYLSSDGYYNDVSNNDMAHFYYTESVNVTNFSKLPSYGTKGIYSMSEYENFCNSYKGSVNMSELLNFSRNYSDGFFNSNCLYVAPVELESSADRVNFRGLSYAISSQIPCVQYQKSKDSNQSKGVCLMLIEVPLKDDEKINNIVELKTDSVIMAQ</sequence>